<reference evidence="2" key="1">
    <citation type="journal article" date="2020" name="mSystems">
        <title>Genome- and Community-Level Interaction Insights into Carbon Utilization and Element Cycling Functions of Hydrothermarchaeota in Hydrothermal Sediment.</title>
        <authorList>
            <person name="Zhou Z."/>
            <person name="Liu Y."/>
            <person name="Xu W."/>
            <person name="Pan J."/>
            <person name="Luo Z.H."/>
            <person name="Li M."/>
        </authorList>
    </citation>
    <scope>NUCLEOTIDE SEQUENCE [LARGE SCALE GENOMIC DNA]</scope>
    <source>
        <strain evidence="2">HyVt-443</strain>
    </source>
</reference>
<protein>
    <submittedName>
        <fullName evidence="2">Uncharacterized protein</fullName>
    </submittedName>
</protein>
<feature type="region of interest" description="Disordered" evidence="1">
    <location>
        <begin position="257"/>
        <end position="278"/>
    </location>
</feature>
<comment type="caution">
    <text evidence="2">The sequence shown here is derived from an EMBL/GenBank/DDBJ whole genome shotgun (WGS) entry which is preliminary data.</text>
</comment>
<dbReference type="AlphaFoldDB" id="A0A831WA76"/>
<gene>
    <name evidence="2" type="ORF">ENI96_15085</name>
</gene>
<evidence type="ECO:0000313" key="2">
    <source>
        <dbReference type="EMBL" id="HEB97745.1"/>
    </source>
</evidence>
<accession>A0A831WA76</accession>
<proteinExistence type="predicted"/>
<feature type="compositionally biased region" description="Basic and acidic residues" evidence="1">
    <location>
        <begin position="263"/>
        <end position="272"/>
    </location>
</feature>
<sequence>MIHRLHRHGAAGLGLLFASGFLLLSPAAAIGAATPPTIKLFPTTVLEEIRRTGDVAREMESGLQGVIARLDQQQQLYRESKCDGSDGDAGCEQIARQMGATYLEMLQVMEQRLPEMEAAVDTTSRSLRKRLRRELGQKHTPWTLQELLLGKTGGEQGRAAQPHLRGRSGMRLSTRFSQYYRLVASSAGRNDSSLAVVASDIYLDMEETARLIARTREEISRATLMEQLNQSFGTITPEMQEVVAGVKSILFGEQADELPVAEKPAEAPDTEYRSPLQL</sequence>
<dbReference type="Proteomes" id="UP000886251">
    <property type="component" value="Unassembled WGS sequence"/>
</dbReference>
<organism evidence="2">
    <name type="scientific">Sedimenticola thiotaurini</name>
    <dbReference type="NCBI Taxonomy" id="1543721"/>
    <lineage>
        <taxon>Bacteria</taxon>
        <taxon>Pseudomonadati</taxon>
        <taxon>Pseudomonadota</taxon>
        <taxon>Gammaproteobacteria</taxon>
        <taxon>Chromatiales</taxon>
        <taxon>Sedimenticolaceae</taxon>
        <taxon>Sedimenticola</taxon>
    </lineage>
</organism>
<evidence type="ECO:0000256" key="1">
    <source>
        <dbReference type="SAM" id="MobiDB-lite"/>
    </source>
</evidence>
<dbReference type="EMBL" id="DRKP01000189">
    <property type="protein sequence ID" value="HEB97745.1"/>
    <property type="molecule type" value="Genomic_DNA"/>
</dbReference>
<name>A0A831WA76_9GAMM</name>